<reference evidence="6 7" key="1">
    <citation type="submission" date="2019-07" db="EMBL/GenBank/DDBJ databases">
        <title>Genomic Encyclopedia of Archaeal and Bacterial Type Strains, Phase II (KMG-II): from individual species to whole genera.</title>
        <authorList>
            <person name="Goeker M."/>
        </authorList>
    </citation>
    <scope>NUCLEOTIDE SEQUENCE [LARGE SCALE GENOMIC DNA]</scope>
    <source>
        <strain evidence="6 7">DSM 46842</strain>
    </source>
</reference>
<accession>A0A5S5CVX8</accession>
<evidence type="ECO:0000313" key="7">
    <source>
        <dbReference type="Proteomes" id="UP000322499"/>
    </source>
</evidence>
<dbReference type="GO" id="GO:0046872">
    <property type="term" value="F:metal ion binding"/>
    <property type="evidence" value="ECO:0007669"/>
    <property type="project" value="UniProtKB-KW"/>
</dbReference>
<feature type="transmembrane region" description="Helical" evidence="4">
    <location>
        <begin position="56"/>
        <end position="76"/>
    </location>
</feature>
<keyword evidence="4" id="KW-0472">Membrane</keyword>
<keyword evidence="4" id="KW-1133">Transmembrane helix</keyword>
<sequence length="511" mass="54125">MGLLHGYLWFRLVRATTEPGRARRRLTALTVLLAVLPVAAVVTRGVLPLEAATPLSWIGFIWLGVALYAFLALLALEPVRLIGNALIRRQARSVLPSGPRRGPRRDDAAAQGDGGTAPGRGAVREDRSVIAPRRDDEAAQLDGGTAPDRGAVREDRDVIVPSGARRVPRRDDAAAQGDGGTAPGGGAVREDRDVIVPSGARRAPRRDDEAAPLEPGTAPGRGAVRQDRNVLARRRFLARGLAVTAGAVALGTAGTGAYFANSSPVVRRVPVTLRGLDPALDGLRIVTFADGHLSATYGGRRFERVVELVNEQRPDVVAIVGDLVDGGVDELREEVAPLADLVSEQGVFFVTGNHEYFVDTQAWMRHLPTLGVDVLRNERVAIRRGGASFDLAGIDDRTAAASGLPGHGADLEAALDGRDDATPVVLLAHQPAQVEQAAAAGVGLQLSGHTHGGQLWPFDYAVRLDQPAVEGLSRHGDTQLYVTSGAGYWGPPMRIGARPEVTVVELRAPRS</sequence>
<evidence type="ECO:0000256" key="2">
    <source>
        <dbReference type="ARBA" id="ARBA00022801"/>
    </source>
</evidence>
<dbReference type="Proteomes" id="UP000322499">
    <property type="component" value="Unassembled WGS sequence"/>
</dbReference>
<feature type="compositionally biased region" description="Basic and acidic residues" evidence="3">
    <location>
        <begin position="122"/>
        <end position="137"/>
    </location>
</feature>
<dbReference type="PANTHER" id="PTHR31302">
    <property type="entry name" value="TRANSMEMBRANE PROTEIN WITH METALLOPHOSPHOESTERASE DOMAIN-RELATED"/>
    <property type="match status" value="1"/>
</dbReference>
<name>A0A5S5CVX8_9ACTN</name>
<feature type="compositionally biased region" description="Gly residues" evidence="3">
    <location>
        <begin position="177"/>
        <end position="187"/>
    </location>
</feature>
<evidence type="ECO:0000256" key="1">
    <source>
        <dbReference type="ARBA" id="ARBA00022723"/>
    </source>
</evidence>
<dbReference type="InterPro" id="IPR029052">
    <property type="entry name" value="Metallo-depent_PP-like"/>
</dbReference>
<dbReference type="Gene3D" id="3.60.21.10">
    <property type="match status" value="1"/>
</dbReference>
<dbReference type="RefSeq" id="WP_243737677.1">
    <property type="nucleotide sequence ID" value="NZ_VNHW01000009.1"/>
</dbReference>
<protein>
    <recommendedName>
        <fullName evidence="5">Calcineurin-like phosphoesterase domain-containing protein</fullName>
    </recommendedName>
</protein>
<dbReference type="EMBL" id="VNHW01000009">
    <property type="protein sequence ID" value="TYP86499.1"/>
    <property type="molecule type" value="Genomic_DNA"/>
</dbReference>
<keyword evidence="2" id="KW-0378">Hydrolase</keyword>
<feature type="region of interest" description="Disordered" evidence="3">
    <location>
        <begin position="95"/>
        <end position="225"/>
    </location>
</feature>
<organism evidence="6 7">
    <name type="scientific">Blastococcus xanthinilyticus</name>
    <dbReference type="NCBI Taxonomy" id="1564164"/>
    <lineage>
        <taxon>Bacteria</taxon>
        <taxon>Bacillati</taxon>
        <taxon>Actinomycetota</taxon>
        <taxon>Actinomycetes</taxon>
        <taxon>Geodermatophilales</taxon>
        <taxon>Geodermatophilaceae</taxon>
        <taxon>Blastococcus</taxon>
    </lineage>
</organism>
<dbReference type="SUPFAM" id="SSF56300">
    <property type="entry name" value="Metallo-dependent phosphatases"/>
    <property type="match status" value="1"/>
</dbReference>
<dbReference type="GO" id="GO:0016020">
    <property type="term" value="C:membrane"/>
    <property type="evidence" value="ECO:0007669"/>
    <property type="project" value="GOC"/>
</dbReference>
<dbReference type="PANTHER" id="PTHR31302:SF31">
    <property type="entry name" value="PHOSPHODIESTERASE YAEI"/>
    <property type="match status" value="1"/>
</dbReference>
<feature type="transmembrane region" description="Helical" evidence="4">
    <location>
        <begin position="236"/>
        <end position="260"/>
    </location>
</feature>
<dbReference type="InterPro" id="IPR051158">
    <property type="entry name" value="Metallophosphoesterase_sf"/>
</dbReference>
<keyword evidence="7" id="KW-1185">Reference proteome</keyword>
<keyword evidence="4" id="KW-0812">Transmembrane</keyword>
<comment type="caution">
    <text evidence="6">The sequence shown here is derived from an EMBL/GenBank/DDBJ whole genome shotgun (WGS) entry which is preliminary data.</text>
</comment>
<dbReference type="GO" id="GO:0008758">
    <property type="term" value="F:UDP-2,3-diacylglucosamine hydrolase activity"/>
    <property type="evidence" value="ECO:0007669"/>
    <property type="project" value="TreeGrafter"/>
</dbReference>
<dbReference type="GO" id="GO:0009245">
    <property type="term" value="P:lipid A biosynthetic process"/>
    <property type="evidence" value="ECO:0007669"/>
    <property type="project" value="TreeGrafter"/>
</dbReference>
<keyword evidence="1" id="KW-0479">Metal-binding</keyword>
<dbReference type="InterPro" id="IPR004843">
    <property type="entry name" value="Calcineurin-like_PHP"/>
</dbReference>
<gene>
    <name evidence="6" type="ORF">BD833_109102</name>
</gene>
<dbReference type="CDD" id="cd07385">
    <property type="entry name" value="MPP_YkuE_C"/>
    <property type="match status" value="1"/>
</dbReference>
<feature type="domain" description="Calcineurin-like phosphoesterase" evidence="5">
    <location>
        <begin position="284"/>
        <end position="452"/>
    </location>
</feature>
<dbReference type="AlphaFoldDB" id="A0A5S5CVX8"/>
<evidence type="ECO:0000313" key="6">
    <source>
        <dbReference type="EMBL" id="TYP86499.1"/>
    </source>
</evidence>
<evidence type="ECO:0000256" key="4">
    <source>
        <dbReference type="SAM" id="Phobius"/>
    </source>
</evidence>
<proteinExistence type="predicted"/>
<dbReference type="Pfam" id="PF00149">
    <property type="entry name" value="Metallophos"/>
    <property type="match status" value="1"/>
</dbReference>
<evidence type="ECO:0000256" key="3">
    <source>
        <dbReference type="SAM" id="MobiDB-lite"/>
    </source>
</evidence>
<evidence type="ECO:0000259" key="5">
    <source>
        <dbReference type="Pfam" id="PF00149"/>
    </source>
</evidence>